<reference evidence="1 2" key="1">
    <citation type="submission" date="2018-02" db="EMBL/GenBank/DDBJ databases">
        <title>Draft genome sequencing of Pseudomonas frederiksbergensis 11-D3.</title>
        <authorList>
            <person name="Zheng B.-X."/>
        </authorList>
    </citation>
    <scope>NUCLEOTIDE SEQUENCE [LARGE SCALE GENOMIC DNA]</scope>
    <source>
        <strain evidence="1 2">11-D3</strain>
    </source>
</reference>
<dbReference type="EMBL" id="PUIN01000018">
    <property type="protein sequence ID" value="PQO98872.1"/>
    <property type="molecule type" value="Genomic_DNA"/>
</dbReference>
<protein>
    <submittedName>
        <fullName evidence="1">Uncharacterized protein</fullName>
    </submittedName>
</protein>
<evidence type="ECO:0000313" key="1">
    <source>
        <dbReference type="EMBL" id="PQO98872.1"/>
    </source>
</evidence>
<organism evidence="1 2">
    <name type="scientific">Pseudomonas frederiksbergensis</name>
    <dbReference type="NCBI Taxonomy" id="104087"/>
    <lineage>
        <taxon>Bacteria</taxon>
        <taxon>Pseudomonadati</taxon>
        <taxon>Pseudomonadota</taxon>
        <taxon>Gammaproteobacteria</taxon>
        <taxon>Pseudomonadales</taxon>
        <taxon>Pseudomonadaceae</taxon>
        <taxon>Pseudomonas</taxon>
    </lineage>
</organism>
<dbReference type="AlphaFoldDB" id="A0A2S8H8P9"/>
<evidence type="ECO:0000313" key="2">
    <source>
        <dbReference type="Proteomes" id="UP000239687"/>
    </source>
</evidence>
<proteinExistence type="predicted"/>
<dbReference type="Proteomes" id="UP000239687">
    <property type="component" value="Unassembled WGS sequence"/>
</dbReference>
<dbReference type="RefSeq" id="WP_105347652.1">
    <property type="nucleotide sequence ID" value="NZ_PUIN01000018.1"/>
</dbReference>
<accession>A0A2S8H8P9</accession>
<name>A0A2S8H8P9_9PSED</name>
<sequence length="95" mass="10899">MSLKLSTSNLQSEKYTYTWKRTDGDGKYIGPLDRDRVSKVEGYEVLEFVEQFMDKHGLKSKADFHKVEDALHSPSLSKEIMRKALISGVEKILGY</sequence>
<comment type="caution">
    <text evidence="1">The sequence shown here is derived from an EMBL/GenBank/DDBJ whole genome shotgun (WGS) entry which is preliminary data.</text>
</comment>
<gene>
    <name evidence="1" type="ORF">C5612_27100</name>
</gene>